<protein>
    <submittedName>
        <fullName evidence="1">Uncharacterized protein</fullName>
    </submittedName>
</protein>
<accession>A0ACC0AES9</accession>
<keyword evidence="2" id="KW-1185">Reference proteome</keyword>
<dbReference type="Proteomes" id="UP001060085">
    <property type="component" value="Linkage Group LG06"/>
</dbReference>
<sequence length="117" mass="12922">MTTHEEPSVCLQNFSTEEDASCLLGSSHPKRSSPTPSIEVVLRFNGVEDLEGFKVKQLIPRGSLEELKGFNCAVCKESNNYIGGLTSTNNRSFHIFFFKSNDVEVLIAAINALENIL</sequence>
<comment type="caution">
    <text evidence="1">The sequence shown here is derived from an EMBL/GenBank/DDBJ whole genome shotgun (WGS) entry which is preliminary data.</text>
</comment>
<evidence type="ECO:0000313" key="2">
    <source>
        <dbReference type="Proteomes" id="UP001060085"/>
    </source>
</evidence>
<gene>
    <name evidence="1" type="ORF">M9H77_27295</name>
</gene>
<reference evidence="2" key="1">
    <citation type="journal article" date="2023" name="Nat. Plants">
        <title>Single-cell RNA sequencing provides a high-resolution roadmap for understanding the multicellular compartmentation of specialized metabolism.</title>
        <authorList>
            <person name="Sun S."/>
            <person name="Shen X."/>
            <person name="Li Y."/>
            <person name="Li Y."/>
            <person name="Wang S."/>
            <person name="Li R."/>
            <person name="Zhang H."/>
            <person name="Shen G."/>
            <person name="Guo B."/>
            <person name="Wei J."/>
            <person name="Xu J."/>
            <person name="St-Pierre B."/>
            <person name="Chen S."/>
            <person name="Sun C."/>
        </authorList>
    </citation>
    <scope>NUCLEOTIDE SEQUENCE [LARGE SCALE GENOMIC DNA]</scope>
</reference>
<proteinExistence type="predicted"/>
<dbReference type="EMBL" id="CM044706">
    <property type="protein sequence ID" value="KAI5658502.1"/>
    <property type="molecule type" value="Genomic_DNA"/>
</dbReference>
<organism evidence="1 2">
    <name type="scientific">Catharanthus roseus</name>
    <name type="common">Madagascar periwinkle</name>
    <name type="synonym">Vinca rosea</name>
    <dbReference type="NCBI Taxonomy" id="4058"/>
    <lineage>
        <taxon>Eukaryota</taxon>
        <taxon>Viridiplantae</taxon>
        <taxon>Streptophyta</taxon>
        <taxon>Embryophyta</taxon>
        <taxon>Tracheophyta</taxon>
        <taxon>Spermatophyta</taxon>
        <taxon>Magnoliopsida</taxon>
        <taxon>eudicotyledons</taxon>
        <taxon>Gunneridae</taxon>
        <taxon>Pentapetalae</taxon>
        <taxon>asterids</taxon>
        <taxon>lamiids</taxon>
        <taxon>Gentianales</taxon>
        <taxon>Apocynaceae</taxon>
        <taxon>Rauvolfioideae</taxon>
        <taxon>Vinceae</taxon>
        <taxon>Catharanthinae</taxon>
        <taxon>Catharanthus</taxon>
    </lineage>
</organism>
<evidence type="ECO:0000313" key="1">
    <source>
        <dbReference type="EMBL" id="KAI5658502.1"/>
    </source>
</evidence>
<name>A0ACC0AES9_CATRO</name>